<evidence type="ECO:0000256" key="2">
    <source>
        <dbReference type="SAM" id="MobiDB-lite"/>
    </source>
</evidence>
<organism evidence="4 5">
    <name type="scientific">Neolentinus lepideus HHB14362 ss-1</name>
    <dbReference type="NCBI Taxonomy" id="1314782"/>
    <lineage>
        <taxon>Eukaryota</taxon>
        <taxon>Fungi</taxon>
        <taxon>Dikarya</taxon>
        <taxon>Basidiomycota</taxon>
        <taxon>Agaricomycotina</taxon>
        <taxon>Agaricomycetes</taxon>
        <taxon>Gloeophyllales</taxon>
        <taxon>Gloeophyllaceae</taxon>
        <taxon>Neolentinus</taxon>
    </lineage>
</organism>
<feature type="compositionally biased region" description="Polar residues" evidence="2">
    <location>
        <begin position="400"/>
        <end position="416"/>
    </location>
</feature>
<dbReference type="PRINTS" id="PR00625">
    <property type="entry name" value="JDOMAIN"/>
</dbReference>
<dbReference type="SMART" id="SM00271">
    <property type="entry name" value="DnaJ"/>
    <property type="match status" value="1"/>
</dbReference>
<dbReference type="Pfam" id="PF00226">
    <property type="entry name" value="DnaJ"/>
    <property type="match status" value="1"/>
</dbReference>
<feature type="region of interest" description="Disordered" evidence="2">
    <location>
        <begin position="379"/>
        <end position="512"/>
    </location>
</feature>
<dbReference type="GO" id="GO:0005783">
    <property type="term" value="C:endoplasmic reticulum"/>
    <property type="evidence" value="ECO:0007669"/>
    <property type="project" value="TreeGrafter"/>
</dbReference>
<evidence type="ECO:0000313" key="5">
    <source>
        <dbReference type="Proteomes" id="UP000076761"/>
    </source>
</evidence>
<dbReference type="SUPFAM" id="SSF46565">
    <property type="entry name" value="Chaperone J-domain"/>
    <property type="match status" value="1"/>
</dbReference>
<reference evidence="4 5" key="1">
    <citation type="journal article" date="2016" name="Mol. Biol. Evol.">
        <title>Comparative Genomics of Early-Diverging Mushroom-Forming Fungi Provides Insights into the Origins of Lignocellulose Decay Capabilities.</title>
        <authorList>
            <person name="Nagy L.G."/>
            <person name="Riley R."/>
            <person name="Tritt A."/>
            <person name="Adam C."/>
            <person name="Daum C."/>
            <person name="Floudas D."/>
            <person name="Sun H."/>
            <person name="Yadav J.S."/>
            <person name="Pangilinan J."/>
            <person name="Larsson K.H."/>
            <person name="Matsuura K."/>
            <person name="Barry K."/>
            <person name="Labutti K."/>
            <person name="Kuo R."/>
            <person name="Ohm R.A."/>
            <person name="Bhattacharya S.S."/>
            <person name="Shirouzu T."/>
            <person name="Yoshinaga Y."/>
            <person name="Martin F.M."/>
            <person name="Grigoriev I.V."/>
            <person name="Hibbett D.S."/>
        </authorList>
    </citation>
    <scope>NUCLEOTIDE SEQUENCE [LARGE SCALE GENOMIC DNA]</scope>
    <source>
        <strain evidence="4 5">HHB14362 ss-1</strain>
    </source>
</reference>
<dbReference type="OrthoDB" id="10250354at2759"/>
<dbReference type="PANTHER" id="PTHR44360:SF1">
    <property type="entry name" value="DNAJ HOMOLOG SUBFAMILY B MEMBER 9"/>
    <property type="match status" value="1"/>
</dbReference>
<dbReference type="InParanoid" id="A0A165QIF5"/>
<accession>A0A165QIF5</accession>
<sequence>MSSAAYAIGRFVAWSYVPDYATSQCLRVYHHLYRSIFRRPTPERGSEQYRNHYRITFATVVLLFLSYNLVEAVRSLPPNLYEVLGVHPDADDKALKGAFRAFARRNHPDRVGPGGETLFIQVRDAFDALKDPVRRFAYDRFGPDALTWSHCTTVREYLRHGLMQASGFHIVSSVVLLFLSAIGKPSPVAFWRYLLLLWLSTSELSCLLGPSPSPPSDTHFLVLEDPRSSYSSSILNLVFPRRLPYQHVLFLHQLFVFLSVAMSKVAPVLFPQSHEGVGFQDERVWSAVIERMRNTSRTLDREVVGLIDKEFRTLQNLRPSTTPVTSDSPGISDRQVEGVIELLTREMENMIIESRLRKEVEAGPLRTLWETALRRRQSQVQSLPESQPHTSLSPAPVSPQIHSRSPTPVQVHSQSPAHIPTQPQSPPPTLTQPHVFPNEVGASESLLSPPDSVSPVDKKVKLEPPEEGQTELGVGRLPSPRPSPEPPLFPRLSPIRQPSRQASYVRGRSVSY</sequence>
<dbReference type="InterPro" id="IPR001623">
    <property type="entry name" value="DnaJ_domain"/>
</dbReference>
<gene>
    <name evidence="4" type="ORF">NEOLEDRAFT_1071416</name>
</gene>
<dbReference type="Gene3D" id="1.10.287.110">
    <property type="entry name" value="DnaJ domain"/>
    <property type="match status" value="1"/>
</dbReference>
<keyword evidence="5" id="KW-1185">Reference proteome</keyword>
<evidence type="ECO:0000313" key="4">
    <source>
        <dbReference type="EMBL" id="KZT22476.1"/>
    </source>
</evidence>
<feature type="compositionally biased region" description="Pro residues" evidence="2">
    <location>
        <begin position="479"/>
        <end position="489"/>
    </location>
</feature>
<dbReference type="GO" id="GO:0051787">
    <property type="term" value="F:misfolded protein binding"/>
    <property type="evidence" value="ECO:0007669"/>
    <property type="project" value="TreeGrafter"/>
</dbReference>
<proteinExistence type="predicted"/>
<dbReference type="EMBL" id="KV425595">
    <property type="protein sequence ID" value="KZT22476.1"/>
    <property type="molecule type" value="Genomic_DNA"/>
</dbReference>
<dbReference type="AlphaFoldDB" id="A0A165QIF5"/>
<feature type="domain" description="J" evidence="3">
    <location>
        <begin position="79"/>
        <end position="142"/>
    </location>
</feature>
<evidence type="ECO:0000259" key="3">
    <source>
        <dbReference type="PROSITE" id="PS50076"/>
    </source>
</evidence>
<feature type="compositionally biased region" description="Polar residues" evidence="2">
    <location>
        <begin position="379"/>
        <end position="393"/>
    </location>
</feature>
<feature type="compositionally biased region" description="Low complexity" evidence="2">
    <location>
        <begin position="446"/>
        <end position="455"/>
    </location>
</feature>
<dbReference type="CDD" id="cd06257">
    <property type="entry name" value="DnaJ"/>
    <property type="match status" value="1"/>
</dbReference>
<evidence type="ECO:0000256" key="1">
    <source>
        <dbReference type="ARBA" id="ARBA00023186"/>
    </source>
</evidence>
<dbReference type="PROSITE" id="PS50076">
    <property type="entry name" value="DNAJ_2"/>
    <property type="match status" value="1"/>
</dbReference>
<dbReference type="InterPro" id="IPR051948">
    <property type="entry name" value="Hsp70_co-chaperone_J-domain"/>
</dbReference>
<protein>
    <submittedName>
        <fullName evidence="4">DnaJ-domain-containing protein</fullName>
    </submittedName>
</protein>
<dbReference type="GO" id="GO:0051087">
    <property type="term" value="F:protein-folding chaperone binding"/>
    <property type="evidence" value="ECO:0007669"/>
    <property type="project" value="TreeGrafter"/>
</dbReference>
<dbReference type="PANTHER" id="PTHR44360">
    <property type="entry name" value="DNAJ HOMOLOG SUBFAMILY B MEMBER 9"/>
    <property type="match status" value="1"/>
</dbReference>
<dbReference type="Proteomes" id="UP000076761">
    <property type="component" value="Unassembled WGS sequence"/>
</dbReference>
<dbReference type="GO" id="GO:0036503">
    <property type="term" value="P:ERAD pathway"/>
    <property type="evidence" value="ECO:0007669"/>
    <property type="project" value="TreeGrafter"/>
</dbReference>
<dbReference type="InterPro" id="IPR036869">
    <property type="entry name" value="J_dom_sf"/>
</dbReference>
<dbReference type="STRING" id="1314782.A0A165QIF5"/>
<keyword evidence="1" id="KW-0143">Chaperone</keyword>
<name>A0A165QIF5_9AGAM</name>